<reference evidence="5" key="1">
    <citation type="submission" date="2022-11" db="UniProtKB">
        <authorList>
            <consortium name="WormBaseParasite"/>
        </authorList>
    </citation>
    <scope>IDENTIFICATION</scope>
</reference>
<feature type="chain" id="PRO_5036976459" evidence="3">
    <location>
        <begin position="20"/>
        <end position="319"/>
    </location>
</feature>
<evidence type="ECO:0000313" key="5">
    <source>
        <dbReference type="WBParaSite" id="PgR045_g019_t01"/>
    </source>
</evidence>
<dbReference type="Pfam" id="PF01391">
    <property type="entry name" value="Collagen"/>
    <property type="match status" value="1"/>
</dbReference>
<feature type="region of interest" description="Disordered" evidence="2">
    <location>
        <begin position="206"/>
        <end position="310"/>
    </location>
</feature>
<feature type="signal peptide" evidence="3">
    <location>
        <begin position="1"/>
        <end position="19"/>
    </location>
</feature>
<protein>
    <submittedName>
        <fullName evidence="5">Nematode cuticle collagen N-terminal domain-containing protein</fullName>
    </submittedName>
</protein>
<evidence type="ECO:0000256" key="3">
    <source>
        <dbReference type="SAM" id="SignalP"/>
    </source>
</evidence>
<sequence>MLLGATTATLVIVIPLVHSYVYHVFASIDDEINYCTLRLEQLYGQYEMVWDALSIRSRRYIKNVTLREGFGVAALRAYRGKKVTFQQHLGSRSDKDSRLYEHTFDAVTSDAKSCCSCGMGPAGRPGKEGPAGKNGKDGIPGKQGKKGADASSNQPPYIDFCYNCYTGEMGPPGVPGPKGAPGAPGLPGLSQVSAYGISQYGVHMALQNGPTGQRGPTGPPGPPGPRGPPGKAGAPGVMHRKCSGPLGPVGLPGEKGPPGTDGIAGPPGKRGPRGPQGPPGNVGMVGRSGYPGPYGEHGLSGQPEGVSGKNNRFFVCDFD</sequence>
<dbReference type="PANTHER" id="PTHR24637">
    <property type="entry name" value="COLLAGEN"/>
    <property type="match status" value="1"/>
</dbReference>
<dbReference type="InterPro" id="IPR008160">
    <property type="entry name" value="Collagen"/>
</dbReference>
<feature type="region of interest" description="Disordered" evidence="2">
    <location>
        <begin position="122"/>
        <end position="152"/>
    </location>
</feature>
<proteinExistence type="predicted"/>
<dbReference type="Proteomes" id="UP000887569">
    <property type="component" value="Unplaced"/>
</dbReference>
<evidence type="ECO:0000256" key="1">
    <source>
        <dbReference type="ARBA" id="ARBA00022737"/>
    </source>
</evidence>
<keyword evidence="1" id="KW-0677">Repeat</keyword>
<accession>A0A915BKW6</accession>
<organism evidence="4 5">
    <name type="scientific">Parascaris univalens</name>
    <name type="common">Nematode worm</name>
    <dbReference type="NCBI Taxonomy" id="6257"/>
    <lineage>
        <taxon>Eukaryota</taxon>
        <taxon>Metazoa</taxon>
        <taxon>Ecdysozoa</taxon>
        <taxon>Nematoda</taxon>
        <taxon>Chromadorea</taxon>
        <taxon>Rhabditida</taxon>
        <taxon>Spirurina</taxon>
        <taxon>Ascaridomorpha</taxon>
        <taxon>Ascaridoidea</taxon>
        <taxon>Ascarididae</taxon>
        <taxon>Parascaris</taxon>
    </lineage>
</organism>
<name>A0A915BKW6_PARUN</name>
<dbReference type="Gene3D" id="1.20.5.320">
    <property type="entry name" value="6-Phosphogluconate Dehydrogenase, domain 3"/>
    <property type="match status" value="1"/>
</dbReference>
<dbReference type="WBParaSite" id="PgR045_g019_t01">
    <property type="protein sequence ID" value="PgR045_g019_t01"/>
    <property type="gene ID" value="PgR045_g019"/>
</dbReference>
<dbReference type="AlphaFoldDB" id="A0A915BKW6"/>
<keyword evidence="4" id="KW-1185">Reference proteome</keyword>
<feature type="compositionally biased region" description="Pro residues" evidence="2">
    <location>
        <begin position="217"/>
        <end position="228"/>
    </location>
</feature>
<dbReference type="PANTHER" id="PTHR24637:SF421">
    <property type="entry name" value="CUTICLE COLLAGEN DPY-2"/>
    <property type="match status" value="1"/>
</dbReference>
<evidence type="ECO:0000313" key="4">
    <source>
        <dbReference type="Proteomes" id="UP000887569"/>
    </source>
</evidence>
<keyword evidence="3" id="KW-0732">Signal</keyword>
<evidence type="ECO:0000256" key="2">
    <source>
        <dbReference type="SAM" id="MobiDB-lite"/>
    </source>
</evidence>